<dbReference type="AlphaFoldDB" id="A0A3P3XFA6"/>
<dbReference type="EMBL" id="FWDM01000002">
    <property type="protein sequence ID" value="SLM09925.1"/>
    <property type="molecule type" value="Genomic_DNA"/>
</dbReference>
<evidence type="ECO:0000313" key="3">
    <source>
        <dbReference type="EMBL" id="SLM09925.1"/>
    </source>
</evidence>
<evidence type="ECO:0000256" key="1">
    <source>
        <dbReference type="PROSITE-ProRule" id="PRU00464"/>
    </source>
</evidence>
<dbReference type="InterPro" id="IPR036265">
    <property type="entry name" value="HIT-like_sf"/>
</dbReference>
<dbReference type="PANTHER" id="PTHR42997">
    <property type="entry name" value="HIT FAMILY HYDROLASE"/>
    <property type="match status" value="1"/>
</dbReference>
<name>A0A3P3XFA6_9SPIR</name>
<dbReference type="GO" id="GO:0003824">
    <property type="term" value="F:catalytic activity"/>
    <property type="evidence" value="ECO:0007669"/>
    <property type="project" value="InterPro"/>
</dbReference>
<evidence type="ECO:0000259" key="2">
    <source>
        <dbReference type="PROSITE" id="PS51084"/>
    </source>
</evidence>
<feature type="domain" description="HIT" evidence="2">
    <location>
        <begin position="22"/>
        <end position="131"/>
    </location>
</feature>
<dbReference type="Gene3D" id="3.30.428.10">
    <property type="entry name" value="HIT-like"/>
    <property type="match status" value="1"/>
</dbReference>
<dbReference type="Pfam" id="PF01230">
    <property type="entry name" value="HIT"/>
    <property type="match status" value="1"/>
</dbReference>
<organism evidence="3">
    <name type="scientific">uncultured spirochete</name>
    <dbReference type="NCBI Taxonomy" id="156406"/>
    <lineage>
        <taxon>Bacteria</taxon>
        <taxon>Pseudomonadati</taxon>
        <taxon>Spirochaetota</taxon>
        <taxon>Spirochaetia</taxon>
        <taxon>Spirochaetales</taxon>
        <taxon>environmental samples</taxon>
    </lineage>
</organism>
<dbReference type="InterPro" id="IPR019808">
    <property type="entry name" value="Histidine_triad_CS"/>
</dbReference>
<sequence length="164" mass="18467">MEYLFNFNKIAYLKGKRPQGCILCLIRDGSQDVENLVVYQTERFMVSLNLYPYNPGHLLVFPKRHIVDIRQYTEGEKAELDALVPACLDVLDAFGNPSAYNIGYNMGLSAGASIEHLHLHIIPRYPREIGIVELIGGSRVLVQDPKDTYAKLKELFNISAGGRN</sequence>
<dbReference type="SUPFAM" id="SSF54197">
    <property type="entry name" value="HIT-like"/>
    <property type="match status" value="1"/>
</dbReference>
<dbReference type="PROSITE" id="PS51084">
    <property type="entry name" value="HIT_2"/>
    <property type="match status" value="1"/>
</dbReference>
<gene>
    <name evidence="3" type="ORF">SPIROBIBN47_100155</name>
</gene>
<accession>A0A3P3XFA6</accession>
<protein>
    <submittedName>
        <fullName evidence="3">Histidine triad (HIT) protein</fullName>
    </submittedName>
</protein>
<dbReference type="InterPro" id="IPR011146">
    <property type="entry name" value="HIT-like"/>
</dbReference>
<dbReference type="PANTHER" id="PTHR42997:SF1">
    <property type="entry name" value="AP-4-A PHOSPHORYLASE"/>
    <property type="match status" value="1"/>
</dbReference>
<dbReference type="PROSITE" id="PS00892">
    <property type="entry name" value="HIT_1"/>
    <property type="match status" value="1"/>
</dbReference>
<feature type="short sequence motif" description="Histidine triad motif" evidence="1">
    <location>
        <begin position="116"/>
        <end position="120"/>
    </location>
</feature>
<reference evidence="3" key="1">
    <citation type="submission" date="2017-02" db="EMBL/GenBank/DDBJ databases">
        <authorList>
            <person name="Regsiter A."/>
            <person name="William W."/>
        </authorList>
    </citation>
    <scope>NUCLEOTIDE SEQUENCE</scope>
    <source>
        <strain evidence="3">Bib</strain>
    </source>
</reference>
<dbReference type="InterPro" id="IPR052908">
    <property type="entry name" value="AP-4-A_phosphorylase"/>
</dbReference>
<proteinExistence type="predicted"/>